<dbReference type="NCBIfam" id="TIGR00150">
    <property type="entry name" value="T6A_YjeE"/>
    <property type="match status" value="1"/>
</dbReference>
<proteinExistence type="inferred from homology"/>
<dbReference type="Proteomes" id="UP001652432">
    <property type="component" value="Unassembled WGS sequence"/>
</dbReference>
<keyword evidence="8" id="KW-0067">ATP-binding</keyword>
<dbReference type="PANTHER" id="PTHR33540:SF2">
    <property type="entry name" value="TRNA THREONYLCARBAMOYLADENOSINE BIOSYNTHESIS PROTEIN TSAE"/>
    <property type="match status" value="1"/>
</dbReference>
<evidence type="ECO:0000313" key="12">
    <source>
        <dbReference type="Proteomes" id="UP001652432"/>
    </source>
</evidence>
<evidence type="ECO:0000256" key="9">
    <source>
        <dbReference type="ARBA" id="ARBA00022842"/>
    </source>
</evidence>
<evidence type="ECO:0000256" key="6">
    <source>
        <dbReference type="ARBA" id="ARBA00022723"/>
    </source>
</evidence>
<keyword evidence="5" id="KW-0819">tRNA processing</keyword>
<dbReference type="Gene3D" id="3.40.50.300">
    <property type="entry name" value="P-loop containing nucleotide triphosphate hydrolases"/>
    <property type="match status" value="1"/>
</dbReference>
<protein>
    <recommendedName>
        <fullName evidence="3">tRNA threonylcarbamoyladenosine biosynthesis protein TsaE</fullName>
    </recommendedName>
    <alternativeName>
        <fullName evidence="10">t(6)A37 threonylcarbamoyladenosine biosynthesis protein TsaE</fullName>
    </alternativeName>
</protein>
<evidence type="ECO:0000256" key="10">
    <source>
        <dbReference type="ARBA" id="ARBA00032441"/>
    </source>
</evidence>
<reference evidence="11 12" key="1">
    <citation type="journal article" date="2021" name="ISME Commun">
        <title>Automated analysis of genomic sequences facilitates high-throughput and comprehensive description of bacteria.</title>
        <authorList>
            <person name="Hitch T.C.A."/>
        </authorList>
    </citation>
    <scope>NUCLEOTIDE SEQUENCE [LARGE SCALE GENOMIC DNA]</scope>
    <source>
        <strain evidence="11 12">Sanger_18</strain>
    </source>
</reference>
<evidence type="ECO:0000256" key="2">
    <source>
        <dbReference type="ARBA" id="ARBA00007599"/>
    </source>
</evidence>
<evidence type="ECO:0000256" key="3">
    <source>
        <dbReference type="ARBA" id="ARBA00019010"/>
    </source>
</evidence>
<dbReference type="Pfam" id="PF02367">
    <property type="entry name" value="TsaE"/>
    <property type="match status" value="1"/>
</dbReference>
<sequence length="143" mass="16227">MLTEKESFRAEDTYALGKKIGEEARPGEVYTLIGDLGVGKTVFTQGLAAGLGITEPVNSPTFTILQSYEEGRLPFYHFDVYRIGDISEMDEIGYEDCFYGDGVSLIEWADLIREILPDHYTQITILKDLEKGFDYRKILIEEI</sequence>
<evidence type="ECO:0000256" key="4">
    <source>
        <dbReference type="ARBA" id="ARBA00022490"/>
    </source>
</evidence>
<keyword evidence="12" id="KW-1185">Reference proteome</keyword>
<comment type="similarity">
    <text evidence="2">Belongs to the TsaE family.</text>
</comment>
<gene>
    <name evidence="11" type="primary">tsaE</name>
    <name evidence="11" type="ORF">OCV77_15900</name>
</gene>
<organism evidence="11 12">
    <name type="scientific">Suilimivivens aceti</name>
    <dbReference type="NCBI Taxonomy" id="2981774"/>
    <lineage>
        <taxon>Bacteria</taxon>
        <taxon>Bacillati</taxon>
        <taxon>Bacillota</taxon>
        <taxon>Clostridia</taxon>
        <taxon>Lachnospirales</taxon>
        <taxon>Lachnospiraceae</taxon>
        <taxon>Suilimivivens</taxon>
    </lineage>
</organism>
<accession>A0ABT2T6R8</accession>
<keyword evidence="6" id="KW-0479">Metal-binding</keyword>
<dbReference type="SUPFAM" id="SSF52540">
    <property type="entry name" value="P-loop containing nucleoside triphosphate hydrolases"/>
    <property type="match status" value="1"/>
</dbReference>
<evidence type="ECO:0000256" key="1">
    <source>
        <dbReference type="ARBA" id="ARBA00004496"/>
    </source>
</evidence>
<dbReference type="EMBL" id="JAOQKJ010000022">
    <property type="protein sequence ID" value="MCU6745952.1"/>
    <property type="molecule type" value="Genomic_DNA"/>
</dbReference>
<dbReference type="InterPro" id="IPR003442">
    <property type="entry name" value="T6A_TsaE"/>
</dbReference>
<comment type="caution">
    <text evidence="11">The sequence shown here is derived from an EMBL/GenBank/DDBJ whole genome shotgun (WGS) entry which is preliminary data.</text>
</comment>
<keyword evidence="9" id="KW-0460">Magnesium</keyword>
<evidence type="ECO:0000313" key="11">
    <source>
        <dbReference type="EMBL" id="MCU6745952.1"/>
    </source>
</evidence>
<dbReference type="RefSeq" id="WP_118798418.1">
    <property type="nucleotide sequence ID" value="NZ_JAOQKJ010000022.1"/>
</dbReference>
<evidence type="ECO:0000256" key="7">
    <source>
        <dbReference type="ARBA" id="ARBA00022741"/>
    </source>
</evidence>
<dbReference type="InterPro" id="IPR027417">
    <property type="entry name" value="P-loop_NTPase"/>
</dbReference>
<comment type="subcellular location">
    <subcellularLocation>
        <location evidence="1">Cytoplasm</location>
    </subcellularLocation>
</comment>
<evidence type="ECO:0000256" key="8">
    <source>
        <dbReference type="ARBA" id="ARBA00022840"/>
    </source>
</evidence>
<evidence type="ECO:0000256" key="5">
    <source>
        <dbReference type="ARBA" id="ARBA00022694"/>
    </source>
</evidence>
<dbReference type="PANTHER" id="PTHR33540">
    <property type="entry name" value="TRNA THREONYLCARBAMOYLADENOSINE BIOSYNTHESIS PROTEIN TSAE"/>
    <property type="match status" value="1"/>
</dbReference>
<name>A0ABT2T6R8_9FIRM</name>
<keyword evidence="4" id="KW-0963">Cytoplasm</keyword>
<keyword evidence="7" id="KW-0547">Nucleotide-binding</keyword>